<protein>
    <recommendedName>
        <fullName evidence="3">Primosomal protein N' (Replication factor Y)-superfamily II helicase</fullName>
    </recommendedName>
</protein>
<dbReference type="Pfam" id="PF07191">
    <property type="entry name" value="Zn_ribbon_6"/>
    <property type="match status" value="1"/>
</dbReference>
<reference evidence="1 2" key="1">
    <citation type="journal article" date="2006" name="J. Bacteriol.">
        <title>Complete genome sequence of Yersinia pestis strains Antiqua and Nepal516: evidence of gene reduction in an emerging pathogen.</title>
        <authorList>
            <person name="Chain P.S."/>
            <person name="Hu P."/>
            <person name="Malfatti S.A."/>
            <person name="Radnedge L."/>
            <person name="Larimer F."/>
            <person name="Vergez L.M."/>
            <person name="Worsham P."/>
            <person name="Chu M.C."/>
            <person name="Andersen G.L."/>
        </authorList>
    </citation>
    <scope>NUCLEOTIDE SEQUENCE [LARGE SCALE GENOMIC DNA]</scope>
    <source>
        <strain evidence="1 2">Nepal516</strain>
    </source>
</reference>
<dbReference type="SUPFAM" id="SSF161187">
    <property type="entry name" value="YfgJ-like"/>
    <property type="match status" value="1"/>
</dbReference>
<dbReference type="Gene3D" id="2.10.290.10">
    <property type="entry name" value="YfgJ-like"/>
    <property type="match status" value="1"/>
</dbReference>
<evidence type="ECO:0000313" key="2">
    <source>
        <dbReference type="Proteomes" id="UP000008936"/>
    </source>
</evidence>
<gene>
    <name evidence="1" type="ordered locus">YPN_1265</name>
</gene>
<dbReference type="Proteomes" id="UP000008936">
    <property type="component" value="Chromosome"/>
</dbReference>
<dbReference type="RefSeq" id="WP_002209811.1">
    <property type="nucleotide sequence ID" value="NC_008149.1"/>
</dbReference>
<evidence type="ECO:0000313" key="1">
    <source>
        <dbReference type="EMBL" id="ABG17595.1"/>
    </source>
</evidence>
<dbReference type="InterPro" id="IPR029037">
    <property type="entry name" value="DUF1407/YfgJ-like_sf"/>
</dbReference>
<evidence type="ECO:0008006" key="3">
    <source>
        <dbReference type="Google" id="ProtNLM"/>
    </source>
</evidence>
<dbReference type="AlphaFoldDB" id="A0A0H2YHI3"/>
<dbReference type="EMBL" id="CP000305">
    <property type="protein sequence ID" value="ABG17595.1"/>
    <property type="molecule type" value="Genomic_DNA"/>
</dbReference>
<dbReference type="InterPro" id="IPR010807">
    <property type="entry name" value="YfgJ-like"/>
</dbReference>
<dbReference type="GeneID" id="57975830"/>
<proteinExistence type="predicted"/>
<dbReference type="HOGENOM" id="CLU_184340_0_0_6"/>
<organism evidence="1 2">
    <name type="scientific">Yersinia pestis bv. Antiqua (strain Nepal516)</name>
    <dbReference type="NCBI Taxonomy" id="377628"/>
    <lineage>
        <taxon>Bacteria</taxon>
        <taxon>Pseudomonadati</taxon>
        <taxon>Pseudomonadota</taxon>
        <taxon>Gammaproteobacteria</taxon>
        <taxon>Enterobacterales</taxon>
        <taxon>Yersiniaceae</taxon>
        <taxon>Yersinia</taxon>
    </lineage>
</organism>
<accession>A0A0H2YHI3</accession>
<dbReference type="KEGG" id="ypn:YPN_1265"/>
<name>A0A0H2YHI3_YERPN</name>
<sequence>MDALCPVCQKAMTEVSGHFHCETCHGNYQQQAECPDCAQPLQVLKACGAVDYFCQHGHGLISKRRVHFNYLPVS</sequence>